<evidence type="ECO:0000256" key="1">
    <source>
        <dbReference type="SAM" id="Phobius"/>
    </source>
</evidence>
<keyword evidence="1" id="KW-1133">Transmembrane helix</keyword>
<proteinExistence type="predicted"/>
<name>A0A6J5M462_9CAUD</name>
<feature type="transmembrane region" description="Helical" evidence="1">
    <location>
        <begin position="66"/>
        <end position="87"/>
    </location>
</feature>
<feature type="transmembrane region" description="Helical" evidence="1">
    <location>
        <begin position="42"/>
        <end position="60"/>
    </location>
</feature>
<dbReference type="EMBL" id="LR796392">
    <property type="protein sequence ID" value="CAB4141574.1"/>
    <property type="molecule type" value="Genomic_DNA"/>
</dbReference>
<gene>
    <name evidence="2" type="ORF">UFOVP416_36</name>
</gene>
<accession>A0A6J5M462</accession>
<organism evidence="2">
    <name type="scientific">uncultured Caudovirales phage</name>
    <dbReference type="NCBI Taxonomy" id="2100421"/>
    <lineage>
        <taxon>Viruses</taxon>
        <taxon>Duplodnaviria</taxon>
        <taxon>Heunggongvirae</taxon>
        <taxon>Uroviricota</taxon>
        <taxon>Caudoviricetes</taxon>
        <taxon>Peduoviridae</taxon>
        <taxon>Maltschvirus</taxon>
        <taxon>Maltschvirus maltsch</taxon>
    </lineage>
</organism>
<keyword evidence="1" id="KW-0472">Membrane</keyword>
<evidence type="ECO:0000313" key="2">
    <source>
        <dbReference type="EMBL" id="CAB4141574.1"/>
    </source>
</evidence>
<reference evidence="2" key="1">
    <citation type="submission" date="2020-04" db="EMBL/GenBank/DDBJ databases">
        <authorList>
            <person name="Chiriac C."/>
            <person name="Salcher M."/>
            <person name="Ghai R."/>
            <person name="Kavagutti S V."/>
        </authorList>
    </citation>
    <scope>NUCLEOTIDE SEQUENCE</scope>
</reference>
<protein>
    <submittedName>
        <fullName evidence="2">Uncharacterized protein</fullName>
    </submittedName>
</protein>
<keyword evidence="1" id="KW-0812">Transmembrane</keyword>
<sequence>MSEHDLSRELAILKEQARVELNKLEATSPAKDVAGRAIGKQGLFYITFIVCIGVGASIVLDNEKIAAVMGLLGAALTALISMLNGIAGANAKQEKPEFEVIKDLINKLDRLDRPEQPMKVTVQGDKVTVSKGDDVVTAARD</sequence>